<evidence type="ECO:0000313" key="6">
    <source>
        <dbReference type="Proteomes" id="UP000526408"/>
    </source>
</evidence>
<protein>
    <submittedName>
        <fullName evidence="5">FAD-dependent oxidoreductase</fullName>
    </submittedName>
</protein>
<dbReference type="GO" id="GO:0016709">
    <property type="term" value="F:oxidoreductase activity, acting on paired donors, with incorporation or reduction of molecular oxygen, NAD(P)H as one donor, and incorporation of one atom of oxygen"/>
    <property type="evidence" value="ECO:0007669"/>
    <property type="project" value="UniProtKB-ARBA"/>
</dbReference>
<dbReference type="Proteomes" id="UP000526408">
    <property type="component" value="Unassembled WGS sequence"/>
</dbReference>
<dbReference type="Gene3D" id="3.30.70.2450">
    <property type="match status" value="1"/>
</dbReference>
<dbReference type="GO" id="GO:0071949">
    <property type="term" value="F:FAD binding"/>
    <property type="evidence" value="ECO:0007669"/>
    <property type="project" value="InterPro"/>
</dbReference>
<dbReference type="NCBIfam" id="NF006002">
    <property type="entry name" value="PRK08132.1"/>
    <property type="match status" value="1"/>
</dbReference>
<evidence type="ECO:0000256" key="3">
    <source>
        <dbReference type="ARBA" id="ARBA00022827"/>
    </source>
</evidence>
<keyword evidence="6" id="KW-1185">Reference proteome</keyword>
<dbReference type="InterPro" id="IPR050641">
    <property type="entry name" value="RIFMO-like"/>
</dbReference>
<dbReference type="EMBL" id="JAAZQQ010000001">
    <property type="protein sequence ID" value="NKX43184.1"/>
    <property type="molecule type" value="Genomic_DNA"/>
</dbReference>
<keyword evidence="2" id="KW-0285">Flavoprotein</keyword>
<dbReference type="PRINTS" id="PR00420">
    <property type="entry name" value="RNGMNOXGNASE"/>
</dbReference>
<sequence length="537" mass="59601">MTYQDRYPLAFRLYPYARSADQDAGQPAHHPVAIVGGGPIGVATGLDLALRGVPVVVLDDHEGVGLGSRAICFAKRTLEIADRLGCGRQVVDKGVVWNRGRVFHDRDEVFSFDLLPEDGHRYPAFVNLQQPWFERFLVEAVDRAKAQGAPIEIRGRNRLTGLEVGEDGVTLRLDTPDGPYSLTADWLIACDGARSPIREMMGLGFEGRVFEDNFLIADVKMKADFPTERWFWFEPWFKSGASALLHKQPDDIWRIDFQLGWNIDRKAELDPARIRKRVDQMLGPGVEYELDWTSIYTFQCRRMERFRHGRVIFAGDAAHQVSPFGARGANSGIQDADNLGWKLAAVLKGQAPERLLDSYDAERIHAADENIRNSTRSTDFITPKTPQSRVFRDAVLQLAAHASFARPMVNSGRLSVPAVYDGSALNTPDALPGGPARTRPGAPCPDAALAEGGYLLDQLQEDGFTLLVLGATPPTRPEGLRMLRLDAGASPHLRDRYLGTAERALYLIRPDQHVAARWAACDAEKLARALDRAMGRL</sequence>
<dbReference type="InterPro" id="IPR002938">
    <property type="entry name" value="FAD-bd"/>
</dbReference>
<dbReference type="SUPFAM" id="SSF51905">
    <property type="entry name" value="FAD/NAD(P)-binding domain"/>
    <property type="match status" value="1"/>
</dbReference>
<dbReference type="InterPro" id="IPR036188">
    <property type="entry name" value="FAD/NAD-bd_sf"/>
</dbReference>
<keyword evidence="3" id="KW-0274">FAD</keyword>
<comment type="caution">
    <text evidence="5">The sequence shown here is derived from an EMBL/GenBank/DDBJ whole genome shotgun (WGS) entry which is preliminary data.</text>
</comment>
<accession>A0A7X6JXA2</accession>
<gene>
    <name evidence="5" type="ORF">HCU73_01155</name>
</gene>
<organism evidence="5 6">
    <name type="scientific">Roseicyclus persicicus</name>
    <dbReference type="NCBI Taxonomy" id="2650661"/>
    <lineage>
        <taxon>Bacteria</taxon>
        <taxon>Pseudomonadati</taxon>
        <taxon>Pseudomonadota</taxon>
        <taxon>Alphaproteobacteria</taxon>
        <taxon>Rhodobacterales</taxon>
        <taxon>Roseobacteraceae</taxon>
        <taxon>Roseicyclus</taxon>
    </lineage>
</organism>
<dbReference type="PANTHER" id="PTHR43004">
    <property type="entry name" value="TRK SYSTEM POTASSIUM UPTAKE PROTEIN"/>
    <property type="match status" value="1"/>
</dbReference>
<evidence type="ECO:0000259" key="4">
    <source>
        <dbReference type="Pfam" id="PF01494"/>
    </source>
</evidence>
<name>A0A7X6JXA2_9RHOB</name>
<comment type="cofactor">
    <cofactor evidence="1">
        <name>FAD</name>
        <dbReference type="ChEBI" id="CHEBI:57692"/>
    </cofactor>
</comment>
<evidence type="ECO:0000256" key="2">
    <source>
        <dbReference type="ARBA" id="ARBA00022630"/>
    </source>
</evidence>
<dbReference type="Pfam" id="PF01494">
    <property type="entry name" value="FAD_binding_3"/>
    <property type="match status" value="1"/>
</dbReference>
<proteinExistence type="predicted"/>
<dbReference type="PANTHER" id="PTHR43004:SF19">
    <property type="entry name" value="BINDING MONOOXYGENASE, PUTATIVE (JCVI)-RELATED"/>
    <property type="match status" value="1"/>
</dbReference>
<dbReference type="Gene3D" id="3.40.30.120">
    <property type="match status" value="1"/>
</dbReference>
<dbReference type="Gene3D" id="3.50.50.60">
    <property type="entry name" value="FAD/NAD(P)-binding domain"/>
    <property type="match status" value="1"/>
</dbReference>
<reference evidence="5 6" key="1">
    <citation type="submission" date="2020-04" db="EMBL/GenBank/DDBJ databases">
        <authorList>
            <person name="Yoon J."/>
        </authorList>
    </citation>
    <scope>NUCLEOTIDE SEQUENCE [LARGE SCALE GENOMIC DNA]</scope>
    <source>
        <strain evidence="5 6">KMU-115</strain>
    </source>
</reference>
<dbReference type="RefSeq" id="WP_168621572.1">
    <property type="nucleotide sequence ID" value="NZ_JAAZQQ010000001.1"/>
</dbReference>
<dbReference type="AlphaFoldDB" id="A0A7X6JXA2"/>
<feature type="domain" description="FAD-binding" evidence="4">
    <location>
        <begin position="31"/>
        <end position="373"/>
    </location>
</feature>
<evidence type="ECO:0000256" key="1">
    <source>
        <dbReference type="ARBA" id="ARBA00001974"/>
    </source>
</evidence>
<evidence type="ECO:0000313" key="5">
    <source>
        <dbReference type="EMBL" id="NKX43184.1"/>
    </source>
</evidence>